<proteinExistence type="inferred from homology"/>
<protein>
    <recommendedName>
        <fullName evidence="8">Cell division protein CrgA</fullName>
    </recommendedName>
</protein>
<evidence type="ECO:0000256" key="2">
    <source>
        <dbReference type="ARBA" id="ARBA00022475"/>
    </source>
</evidence>
<evidence type="ECO:0000256" key="7">
    <source>
        <dbReference type="ARBA" id="ARBA00023306"/>
    </source>
</evidence>
<evidence type="ECO:0000313" key="9">
    <source>
        <dbReference type="EMBL" id="SNC65166.1"/>
    </source>
</evidence>
<evidence type="ECO:0000256" key="6">
    <source>
        <dbReference type="ARBA" id="ARBA00023136"/>
    </source>
</evidence>
<dbReference type="InterPro" id="IPR036640">
    <property type="entry name" value="ABC1_TM_sf"/>
</dbReference>
<reference evidence="9 10" key="1">
    <citation type="submission" date="2017-06" db="EMBL/GenBank/DDBJ databases">
        <authorList>
            <person name="Kim H.J."/>
            <person name="Triplett B.A."/>
        </authorList>
    </citation>
    <scope>NUCLEOTIDE SEQUENCE [LARGE SCALE GENOMIC DNA]</scope>
    <source>
        <strain evidence="9 10">DSM 22179</strain>
    </source>
</reference>
<evidence type="ECO:0000313" key="10">
    <source>
        <dbReference type="Proteomes" id="UP000198122"/>
    </source>
</evidence>
<dbReference type="InterPro" id="IPR009619">
    <property type="entry name" value="CrgA"/>
</dbReference>
<dbReference type="GO" id="GO:0051301">
    <property type="term" value="P:cell division"/>
    <property type="evidence" value="ECO:0007669"/>
    <property type="project" value="UniProtKB-UniRule"/>
</dbReference>
<keyword evidence="2 8" id="KW-1003">Cell membrane</keyword>
<dbReference type="RefSeq" id="WP_088818128.1">
    <property type="nucleotide sequence ID" value="NZ_FYEZ01000001.1"/>
</dbReference>
<name>A0A212TH74_9MICO</name>
<keyword evidence="7 8" id="KW-0131">Cell cycle</keyword>
<comment type="function">
    <text evidence="8">Involved in cell division.</text>
</comment>
<dbReference type="GO" id="GO:0005886">
    <property type="term" value="C:plasma membrane"/>
    <property type="evidence" value="ECO:0007669"/>
    <property type="project" value="UniProtKB-SubCell"/>
</dbReference>
<feature type="transmembrane region" description="Helical" evidence="8">
    <location>
        <begin position="33"/>
        <end position="55"/>
    </location>
</feature>
<keyword evidence="3 8" id="KW-0132">Cell division</keyword>
<evidence type="ECO:0000256" key="1">
    <source>
        <dbReference type="ARBA" id="ARBA00004651"/>
    </source>
</evidence>
<dbReference type="SUPFAM" id="SSF90123">
    <property type="entry name" value="ABC transporter transmembrane region"/>
    <property type="match status" value="1"/>
</dbReference>
<comment type="subcellular location">
    <subcellularLocation>
        <location evidence="1 8">Cell membrane</location>
        <topology evidence="1 8">Multi-pass membrane protein</topology>
    </subcellularLocation>
</comment>
<feature type="transmembrane region" description="Helical" evidence="8">
    <location>
        <begin position="67"/>
        <end position="86"/>
    </location>
</feature>
<dbReference type="HAMAP" id="MF_00631">
    <property type="entry name" value="CrgA"/>
    <property type="match status" value="1"/>
</dbReference>
<evidence type="ECO:0000256" key="5">
    <source>
        <dbReference type="ARBA" id="ARBA00022989"/>
    </source>
</evidence>
<dbReference type="OrthoDB" id="5189646at2"/>
<comment type="similarity">
    <text evidence="8">Belongs to the CrgA family.</text>
</comment>
<dbReference type="Pfam" id="PF06781">
    <property type="entry name" value="CrgA"/>
    <property type="match status" value="1"/>
</dbReference>
<sequence>MTNLPPELRDAEEHDDPRRAEIQSQAAGVNPRWFVPLMVGLLVVGILWVVVYYVTQGQYPIGSIGQWNVAVGMGLLMSGFVLATRWQ</sequence>
<dbReference type="GO" id="GO:0005524">
    <property type="term" value="F:ATP binding"/>
    <property type="evidence" value="ECO:0007669"/>
    <property type="project" value="InterPro"/>
</dbReference>
<dbReference type="AlphaFoldDB" id="A0A212TH74"/>
<organism evidence="9 10">
    <name type="scientific">Kytococcus aerolatus</name>
    <dbReference type="NCBI Taxonomy" id="592308"/>
    <lineage>
        <taxon>Bacteria</taxon>
        <taxon>Bacillati</taxon>
        <taxon>Actinomycetota</taxon>
        <taxon>Actinomycetes</taxon>
        <taxon>Micrococcales</taxon>
        <taxon>Kytococcaceae</taxon>
        <taxon>Kytococcus</taxon>
    </lineage>
</organism>
<dbReference type="Proteomes" id="UP000198122">
    <property type="component" value="Unassembled WGS sequence"/>
</dbReference>
<dbReference type="EMBL" id="FYEZ01000001">
    <property type="protein sequence ID" value="SNC65166.1"/>
    <property type="molecule type" value="Genomic_DNA"/>
</dbReference>
<keyword evidence="4 8" id="KW-0812">Transmembrane</keyword>
<evidence type="ECO:0000256" key="3">
    <source>
        <dbReference type="ARBA" id="ARBA00022618"/>
    </source>
</evidence>
<gene>
    <name evidence="8" type="primary">crgA</name>
    <name evidence="9" type="ORF">SAMN05445756_1265</name>
</gene>
<evidence type="ECO:0000256" key="4">
    <source>
        <dbReference type="ARBA" id="ARBA00022692"/>
    </source>
</evidence>
<accession>A0A212TH74</accession>
<keyword evidence="5 8" id="KW-1133">Transmembrane helix</keyword>
<keyword evidence="6 8" id="KW-0472">Membrane</keyword>
<keyword evidence="10" id="KW-1185">Reference proteome</keyword>
<evidence type="ECO:0000256" key="8">
    <source>
        <dbReference type="HAMAP-Rule" id="MF_00631"/>
    </source>
</evidence>